<evidence type="ECO:0000313" key="3">
    <source>
        <dbReference type="Proteomes" id="UP000499080"/>
    </source>
</evidence>
<protein>
    <submittedName>
        <fullName evidence="2">Uncharacterized protein</fullName>
    </submittedName>
</protein>
<keyword evidence="3" id="KW-1185">Reference proteome</keyword>
<dbReference type="Proteomes" id="UP000499080">
    <property type="component" value="Unassembled WGS sequence"/>
</dbReference>
<feature type="non-terminal residue" evidence="2">
    <location>
        <position position="1"/>
    </location>
</feature>
<gene>
    <name evidence="2" type="ORF">AVEN_270441_1</name>
</gene>
<feature type="region of interest" description="Disordered" evidence="1">
    <location>
        <begin position="1"/>
        <end position="31"/>
    </location>
</feature>
<accession>A0A4Y2GXN4</accession>
<dbReference type="EMBL" id="BGPR01255957">
    <property type="protein sequence ID" value="GBM56874.1"/>
    <property type="molecule type" value="Genomic_DNA"/>
</dbReference>
<proteinExistence type="predicted"/>
<name>A0A4Y2GXN4_ARAVE</name>
<sequence>AFSWKRKGRGGLVTRSRHRDRRVADLKPDSTEAPPCTDLLHAKSYVVAKRPPAGVARNFGEGVTAQVSFSSSDRGSKLRGPYLNSPRVASKRDVNITNLTWKRNAHL</sequence>
<comment type="caution">
    <text evidence="2">The sequence shown here is derived from an EMBL/GenBank/DDBJ whole genome shotgun (WGS) entry which is preliminary data.</text>
</comment>
<evidence type="ECO:0000256" key="1">
    <source>
        <dbReference type="SAM" id="MobiDB-lite"/>
    </source>
</evidence>
<feature type="compositionally biased region" description="Basic residues" evidence="1">
    <location>
        <begin position="1"/>
        <end position="21"/>
    </location>
</feature>
<reference evidence="2 3" key="1">
    <citation type="journal article" date="2019" name="Sci. Rep.">
        <title>Orb-weaving spider Araneus ventricosus genome elucidates the spidroin gene catalogue.</title>
        <authorList>
            <person name="Kono N."/>
            <person name="Nakamura H."/>
            <person name="Ohtoshi R."/>
            <person name="Moran D.A.P."/>
            <person name="Shinohara A."/>
            <person name="Yoshida Y."/>
            <person name="Fujiwara M."/>
            <person name="Mori M."/>
            <person name="Tomita M."/>
            <person name="Arakawa K."/>
        </authorList>
    </citation>
    <scope>NUCLEOTIDE SEQUENCE [LARGE SCALE GENOMIC DNA]</scope>
</reference>
<evidence type="ECO:0000313" key="2">
    <source>
        <dbReference type="EMBL" id="GBM56874.1"/>
    </source>
</evidence>
<organism evidence="2 3">
    <name type="scientific">Araneus ventricosus</name>
    <name type="common">Orbweaver spider</name>
    <name type="synonym">Epeira ventricosa</name>
    <dbReference type="NCBI Taxonomy" id="182803"/>
    <lineage>
        <taxon>Eukaryota</taxon>
        <taxon>Metazoa</taxon>
        <taxon>Ecdysozoa</taxon>
        <taxon>Arthropoda</taxon>
        <taxon>Chelicerata</taxon>
        <taxon>Arachnida</taxon>
        <taxon>Araneae</taxon>
        <taxon>Araneomorphae</taxon>
        <taxon>Entelegynae</taxon>
        <taxon>Araneoidea</taxon>
        <taxon>Araneidae</taxon>
        <taxon>Araneus</taxon>
    </lineage>
</organism>
<dbReference type="AlphaFoldDB" id="A0A4Y2GXN4"/>